<dbReference type="EMBL" id="BK015369">
    <property type="protein sequence ID" value="DAE03609.1"/>
    <property type="molecule type" value="Genomic_DNA"/>
</dbReference>
<sequence>MIKVTFDFYVNEYGGKVIPDDLELKQPVLKANTYLKNLMHQEPKEEAMELIKMCLCEVAELIYQEDCRKAEHGGREIQSENTDGYSVTYATEAEAGKIATNSLQTKVYAVIRRYLSGTGLLYVGVNCNAYKCRDYDF</sequence>
<dbReference type="Gene3D" id="1.10.3230.10">
    <property type="entry name" value="YqbG-like"/>
    <property type="match status" value="1"/>
</dbReference>
<organism evidence="1">
    <name type="scientific">Siphoviridae sp. ctsfh5</name>
    <dbReference type="NCBI Taxonomy" id="2825697"/>
    <lineage>
        <taxon>Viruses</taxon>
        <taxon>Duplodnaviria</taxon>
        <taxon>Heunggongvirae</taxon>
        <taxon>Uroviricota</taxon>
        <taxon>Caudoviricetes</taxon>
    </lineage>
</organism>
<evidence type="ECO:0000313" key="1">
    <source>
        <dbReference type="EMBL" id="DAE03609.1"/>
    </source>
</evidence>
<name>A0A8S5PB59_9CAUD</name>
<dbReference type="InterPro" id="IPR036558">
    <property type="entry name" value="YqbG-like_sf"/>
</dbReference>
<proteinExistence type="predicted"/>
<reference evidence="1" key="1">
    <citation type="journal article" date="2021" name="Proc. Natl. Acad. Sci. U.S.A.">
        <title>A Catalog of Tens of Thousands of Viruses from Human Metagenomes Reveals Hidden Associations with Chronic Diseases.</title>
        <authorList>
            <person name="Tisza M.J."/>
            <person name="Buck C.B."/>
        </authorList>
    </citation>
    <scope>NUCLEOTIDE SEQUENCE</scope>
    <source>
        <strain evidence="1">Ctsfh5</strain>
    </source>
</reference>
<protein>
    <submittedName>
        <fullName evidence="1">Head Tail Connector Protein</fullName>
    </submittedName>
</protein>
<accession>A0A8S5PB59</accession>